<accession>A0A9Q1L9D4</accession>
<evidence type="ECO:0000256" key="5">
    <source>
        <dbReference type="ARBA" id="ARBA00023242"/>
    </source>
</evidence>
<keyword evidence="5" id="KW-0539">Nucleus</keyword>
<evidence type="ECO:0000256" key="4">
    <source>
        <dbReference type="ARBA" id="ARBA00023163"/>
    </source>
</evidence>
<dbReference type="SUPFAM" id="SSF101936">
    <property type="entry name" value="DNA-binding pseudobarrel domain"/>
    <property type="match status" value="1"/>
</dbReference>
<dbReference type="Proteomes" id="UP001152561">
    <property type="component" value="Unassembled WGS sequence"/>
</dbReference>
<dbReference type="GO" id="GO:0003677">
    <property type="term" value="F:DNA binding"/>
    <property type="evidence" value="ECO:0007669"/>
    <property type="project" value="UniProtKB-KW"/>
</dbReference>
<dbReference type="EMBL" id="JAJAGQ010000020">
    <property type="protein sequence ID" value="KAJ8531988.1"/>
    <property type="molecule type" value="Genomic_DNA"/>
</dbReference>
<feature type="compositionally biased region" description="Basic and acidic residues" evidence="6">
    <location>
        <begin position="74"/>
        <end position="83"/>
    </location>
</feature>
<evidence type="ECO:0000256" key="2">
    <source>
        <dbReference type="ARBA" id="ARBA00023015"/>
    </source>
</evidence>
<comment type="subcellular location">
    <subcellularLocation>
        <location evidence="1">Nucleus</location>
    </subcellularLocation>
</comment>
<dbReference type="InterPro" id="IPR015300">
    <property type="entry name" value="DNA-bd_pseudobarrel_sf"/>
</dbReference>
<feature type="domain" description="TF-B3" evidence="7">
    <location>
        <begin position="1"/>
        <end position="47"/>
    </location>
</feature>
<name>A0A9Q1L9D4_9SOLA</name>
<comment type="caution">
    <text evidence="8">The sequence shown here is derived from an EMBL/GenBank/DDBJ whole genome shotgun (WGS) entry which is preliminary data.</text>
</comment>
<proteinExistence type="predicted"/>
<organism evidence="8 9">
    <name type="scientific">Anisodus acutangulus</name>
    <dbReference type="NCBI Taxonomy" id="402998"/>
    <lineage>
        <taxon>Eukaryota</taxon>
        <taxon>Viridiplantae</taxon>
        <taxon>Streptophyta</taxon>
        <taxon>Embryophyta</taxon>
        <taxon>Tracheophyta</taxon>
        <taxon>Spermatophyta</taxon>
        <taxon>Magnoliopsida</taxon>
        <taxon>eudicotyledons</taxon>
        <taxon>Gunneridae</taxon>
        <taxon>Pentapetalae</taxon>
        <taxon>asterids</taxon>
        <taxon>lamiids</taxon>
        <taxon>Solanales</taxon>
        <taxon>Solanaceae</taxon>
        <taxon>Solanoideae</taxon>
        <taxon>Hyoscyameae</taxon>
        <taxon>Anisodus</taxon>
    </lineage>
</organism>
<keyword evidence="4" id="KW-0804">Transcription</keyword>
<dbReference type="GO" id="GO:0005634">
    <property type="term" value="C:nucleus"/>
    <property type="evidence" value="ECO:0007669"/>
    <property type="project" value="UniProtKB-SubCell"/>
</dbReference>
<gene>
    <name evidence="8" type="ORF">K7X08_011911</name>
</gene>
<protein>
    <recommendedName>
        <fullName evidence="7">TF-B3 domain-containing protein</fullName>
    </recommendedName>
</protein>
<dbReference type="PROSITE" id="PS50863">
    <property type="entry name" value="B3"/>
    <property type="match status" value="1"/>
</dbReference>
<dbReference type="OrthoDB" id="1306135at2759"/>
<keyword evidence="3" id="KW-0238">DNA-binding</keyword>
<feature type="region of interest" description="Disordered" evidence="6">
    <location>
        <begin position="46"/>
        <end position="109"/>
    </location>
</feature>
<reference evidence="9" key="1">
    <citation type="journal article" date="2023" name="Proc. Natl. Acad. Sci. U.S.A.">
        <title>Genomic and structural basis for evolution of tropane alkaloid biosynthesis.</title>
        <authorList>
            <person name="Wanga Y.-J."/>
            <person name="Taina T."/>
            <person name="Yua J.-Y."/>
            <person name="Lia J."/>
            <person name="Xua B."/>
            <person name="Chenc J."/>
            <person name="D'Auriad J.C."/>
            <person name="Huanga J.-P."/>
            <person name="Huanga S.-X."/>
        </authorList>
    </citation>
    <scope>NUCLEOTIDE SEQUENCE [LARGE SCALE GENOMIC DNA]</scope>
    <source>
        <strain evidence="9">cv. KIB-2019</strain>
    </source>
</reference>
<dbReference type="AlphaFoldDB" id="A0A9Q1L9D4"/>
<evidence type="ECO:0000256" key="3">
    <source>
        <dbReference type="ARBA" id="ARBA00023125"/>
    </source>
</evidence>
<keyword evidence="9" id="KW-1185">Reference proteome</keyword>
<evidence type="ECO:0000256" key="1">
    <source>
        <dbReference type="ARBA" id="ARBA00004123"/>
    </source>
</evidence>
<dbReference type="InterPro" id="IPR003340">
    <property type="entry name" value="B3_DNA-bd"/>
</dbReference>
<sequence>MRENSNFVICKGDWPQFVVYHKLRPGEIFLFLLVDKSTFLVMPYTQKSGKNLGGRQPFEELNSSSEEENEEDAEPPRNSKESSDSEEERIDPSSCSKDGENPSYSHLGVKSNVKADEMFRLKKKAPEPELF</sequence>
<evidence type="ECO:0000313" key="9">
    <source>
        <dbReference type="Proteomes" id="UP001152561"/>
    </source>
</evidence>
<evidence type="ECO:0000256" key="6">
    <source>
        <dbReference type="SAM" id="MobiDB-lite"/>
    </source>
</evidence>
<evidence type="ECO:0000259" key="7">
    <source>
        <dbReference type="PROSITE" id="PS50863"/>
    </source>
</evidence>
<keyword evidence="2" id="KW-0805">Transcription regulation</keyword>
<evidence type="ECO:0000313" key="8">
    <source>
        <dbReference type="EMBL" id="KAJ8531988.1"/>
    </source>
</evidence>